<comment type="similarity">
    <text evidence="2">Belongs to the IFI6/IFI27 family.</text>
</comment>
<keyword evidence="10" id="KW-1185">Reference proteome</keyword>
<dbReference type="AlphaFoldDB" id="A0A0B7MXX2"/>
<evidence type="ECO:0000313" key="9">
    <source>
        <dbReference type="EMBL" id="CEP07779.1"/>
    </source>
</evidence>
<evidence type="ECO:0000256" key="7">
    <source>
        <dbReference type="SAM" id="Phobius"/>
    </source>
</evidence>
<dbReference type="Proteomes" id="UP000054107">
    <property type="component" value="Unassembled WGS sequence"/>
</dbReference>
<feature type="signal peptide" evidence="8">
    <location>
        <begin position="1"/>
        <end position="18"/>
    </location>
</feature>
<keyword evidence="4 7" id="KW-1133">Transmembrane helix</keyword>
<evidence type="ECO:0000256" key="4">
    <source>
        <dbReference type="ARBA" id="ARBA00022989"/>
    </source>
</evidence>
<proteinExistence type="inferred from homology"/>
<dbReference type="GO" id="GO:0016020">
    <property type="term" value="C:membrane"/>
    <property type="evidence" value="ECO:0007669"/>
    <property type="project" value="UniProtKB-SubCell"/>
</dbReference>
<dbReference type="InterPro" id="IPR038213">
    <property type="entry name" value="IFI6/IFI27-like_sf"/>
</dbReference>
<keyword evidence="5 7" id="KW-0472">Membrane</keyword>
<dbReference type="Gene3D" id="6.10.110.10">
    <property type="match status" value="1"/>
</dbReference>
<dbReference type="Pfam" id="PF06140">
    <property type="entry name" value="Ifi-6-16"/>
    <property type="match status" value="1"/>
</dbReference>
<name>A0A0B7MXX2_9FUNG</name>
<dbReference type="EMBL" id="LN719426">
    <property type="protein sequence ID" value="CEP07779.1"/>
    <property type="molecule type" value="Genomic_DNA"/>
</dbReference>
<accession>A0A0B7MXX2</accession>
<dbReference type="STRING" id="35722.A0A0B7MXX2"/>
<feature type="transmembrane region" description="Helical" evidence="7">
    <location>
        <begin position="90"/>
        <end position="111"/>
    </location>
</feature>
<evidence type="ECO:0000256" key="2">
    <source>
        <dbReference type="ARBA" id="ARBA00007262"/>
    </source>
</evidence>
<organism evidence="9 10">
    <name type="scientific">Parasitella parasitica</name>
    <dbReference type="NCBI Taxonomy" id="35722"/>
    <lineage>
        <taxon>Eukaryota</taxon>
        <taxon>Fungi</taxon>
        <taxon>Fungi incertae sedis</taxon>
        <taxon>Mucoromycota</taxon>
        <taxon>Mucoromycotina</taxon>
        <taxon>Mucoromycetes</taxon>
        <taxon>Mucorales</taxon>
        <taxon>Mucorineae</taxon>
        <taxon>Mucoraceae</taxon>
        <taxon>Parasitella</taxon>
    </lineage>
</organism>
<dbReference type="PANTHER" id="PTHR16932:SF18">
    <property type="entry name" value="INTERFERON, ALPHA-INDUCIBLE PROTEIN 27-LIKE 2"/>
    <property type="match status" value="1"/>
</dbReference>
<sequence length="194" mass="20249">MKALQILIIFYAILAVSCAPLSEQLDDKVQKELTGRHAANYDDANQLIMKDGDGDRKVPDNHGNSSDDNDGDNRDPLPPPVDDDDKTPKITFQKIGIALLAALGGAVLGFIAAPAMLFIGLGLLGFTVAGVALGSIAAWIMSLYGGTIATGSLVSILQSMGALGFLNLFGGGLPPFGAVCGIIIAELIVFNYIF</sequence>
<evidence type="ECO:0000256" key="8">
    <source>
        <dbReference type="SAM" id="SignalP"/>
    </source>
</evidence>
<dbReference type="PROSITE" id="PS51257">
    <property type="entry name" value="PROKAR_LIPOPROTEIN"/>
    <property type="match status" value="1"/>
</dbReference>
<evidence type="ECO:0000256" key="5">
    <source>
        <dbReference type="ARBA" id="ARBA00023136"/>
    </source>
</evidence>
<reference evidence="9 10" key="1">
    <citation type="submission" date="2014-09" db="EMBL/GenBank/DDBJ databases">
        <authorList>
            <person name="Ellenberger Sabrina"/>
        </authorList>
    </citation>
    <scope>NUCLEOTIDE SEQUENCE [LARGE SCALE GENOMIC DNA]</scope>
    <source>
        <strain evidence="9 10">CBS 412.66</strain>
    </source>
</reference>
<feature type="chain" id="PRO_5002120113" evidence="8">
    <location>
        <begin position="19"/>
        <end position="194"/>
    </location>
</feature>
<dbReference type="OrthoDB" id="440424at2759"/>
<feature type="region of interest" description="Disordered" evidence="6">
    <location>
        <begin position="52"/>
        <end position="87"/>
    </location>
</feature>
<dbReference type="InterPro" id="IPR009311">
    <property type="entry name" value="IFI6/IFI27-like"/>
</dbReference>
<evidence type="ECO:0000256" key="3">
    <source>
        <dbReference type="ARBA" id="ARBA00022692"/>
    </source>
</evidence>
<evidence type="ECO:0000313" key="10">
    <source>
        <dbReference type="Proteomes" id="UP000054107"/>
    </source>
</evidence>
<protein>
    <submittedName>
        <fullName evidence="9">Uncharacterized protein</fullName>
    </submittedName>
</protein>
<keyword evidence="3 7" id="KW-0812">Transmembrane</keyword>
<dbReference type="PANTHER" id="PTHR16932">
    <property type="entry name" value="INTERFERON ALPHA-INDUCIBLE PROTEIN 27"/>
    <property type="match status" value="1"/>
</dbReference>
<keyword evidence="8" id="KW-0732">Signal</keyword>
<evidence type="ECO:0000256" key="6">
    <source>
        <dbReference type="SAM" id="MobiDB-lite"/>
    </source>
</evidence>
<comment type="subcellular location">
    <subcellularLocation>
        <location evidence="1">Membrane</location>
        <topology evidence="1">Multi-pass membrane protein</topology>
    </subcellularLocation>
</comment>
<gene>
    <name evidence="9" type="primary">PARPA_01087.1 scaffold 1359</name>
</gene>
<evidence type="ECO:0000256" key="1">
    <source>
        <dbReference type="ARBA" id="ARBA00004141"/>
    </source>
</evidence>